<keyword evidence="1" id="KW-0645">Protease</keyword>
<dbReference type="InterPro" id="IPR001584">
    <property type="entry name" value="Integrase_cat-core"/>
</dbReference>
<keyword evidence="6" id="KW-1185">Reference proteome</keyword>
<organism evidence="5 6">
    <name type="scientific">Tanacetum coccineum</name>
    <dbReference type="NCBI Taxonomy" id="301880"/>
    <lineage>
        <taxon>Eukaryota</taxon>
        <taxon>Viridiplantae</taxon>
        <taxon>Streptophyta</taxon>
        <taxon>Embryophyta</taxon>
        <taxon>Tracheophyta</taxon>
        <taxon>Spermatophyta</taxon>
        <taxon>Magnoliopsida</taxon>
        <taxon>eudicotyledons</taxon>
        <taxon>Gunneridae</taxon>
        <taxon>Pentapetalae</taxon>
        <taxon>asterids</taxon>
        <taxon>campanulids</taxon>
        <taxon>Asterales</taxon>
        <taxon>Asteraceae</taxon>
        <taxon>Asteroideae</taxon>
        <taxon>Anthemideae</taxon>
        <taxon>Anthemidinae</taxon>
        <taxon>Tanacetum</taxon>
    </lineage>
</organism>
<dbReference type="PANTHER" id="PTHR42648">
    <property type="entry name" value="TRANSPOSASE, PUTATIVE-RELATED"/>
    <property type="match status" value="1"/>
</dbReference>
<dbReference type="Pfam" id="PF00665">
    <property type="entry name" value="rve"/>
    <property type="match status" value="1"/>
</dbReference>
<reference evidence="5" key="1">
    <citation type="journal article" date="2022" name="Int. J. Mol. Sci.">
        <title>Draft Genome of Tanacetum Coccineum: Genomic Comparison of Closely Related Tanacetum-Family Plants.</title>
        <authorList>
            <person name="Yamashiro T."/>
            <person name="Shiraishi A."/>
            <person name="Nakayama K."/>
            <person name="Satake H."/>
        </authorList>
    </citation>
    <scope>NUCLEOTIDE SEQUENCE</scope>
</reference>
<feature type="region of interest" description="Disordered" evidence="3">
    <location>
        <begin position="264"/>
        <end position="301"/>
    </location>
</feature>
<dbReference type="Proteomes" id="UP001151760">
    <property type="component" value="Unassembled WGS sequence"/>
</dbReference>
<name>A0ABQ5IJE7_9ASTR</name>
<evidence type="ECO:0000259" key="4">
    <source>
        <dbReference type="PROSITE" id="PS50994"/>
    </source>
</evidence>
<feature type="coiled-coil region" evidence="2">
    <location>
        <begin position="38"/>
        <end position="65"/>
    </location>
</feature>
<dbReference type="PANTHER" id="PTHR42648:SF21">
    <property type="entry name" value="CYSTEINE-RICH RLK (RECEPTOR-LIKE PROTEIN KINASE) 8"/>
    <property type="match status" value="1"/>
</dbReference>
<keyword evidence="2" id="KW-0175">Coiled coil</keyword>
<reference evidence="5" key="2">
    <citation type="submission" date="2022-01" db="EMBL/GenBank/DDBJ databases">
        <authorList>
            <person name="Yamashiro T."/>
            <person name="Shiraishi A."/>
            <person name="Satake H."/>
            <person name="Nakayama K."/>
        </authorList>
    </citation>
    <scope>NUCLEOTIDE SEQUENCE</scope>
</reference>
<dbReference type="PROSITE" id="PS50994">
    <property type="entry name" value="INTEGRASE"/>
    <property type="match status" value="1"/>
</dbReference>
<evidence type="ECO:0000313" key="5">
    <source>
        <dbReference type="EMBL" id="GJU00297.1"/>
    </source>
</evidence>
<feature type="region of interest" description="Disordered" evidence="3">
    <location>
        <begin position="358"/>
        <end position="379"/>
    </location>
</feature>
<protein>
    <submittedName>
        <fullName evidence="5">Retrovirus-related pol polyprotein from transposon TNT 1-94</fullName>
    </submittedName>
</protein>
<gene>
    <name evidence="5" type="ORF">Tco_1110635</name>
</gene>
<dbReference type="EMBL" id="BQNB010020850">
    <property type="protein sequence ID" value="GJU00297.1"/>
    <property type="molecule type" value="Genomic_DNA"/>
</dbReference>
<feature type="compositionally biased region" description="Polar residues" evidence="3">
    <location>
        <begin position="664"/>
        <end position="674"/>
    </location>
</feature>
<dbReference type="Pfam" id="PF22936">
    <property type="entry name" value="Pol_BBD"/>
    <property type="match status" value="1"/>
</dbReference>
<evidence type="ECO:0000256" key="3">
    <source>
        <dbReference type="SAM" id="MobiDB-lite"/>
    </source>
</evidence>
<dbReference type="Gene3D" id="3.30.420.10">
    <property type="entry name" value="Ribonuclease H-like superfamily/Ribonuclease H"/>
    <property type="match status" value="1"/>
</dbReference>
<evidence type="ECO:0000256" key="1">
    <source>
        <dbReference type="ARBA" id="ARBA00022670"/>
    </source>
</evidence>
<dbReference type="SUPFAM" id="SSF53098">
    <property type="entry name" value="Ribonuclease H-like"/>
    <property type="match status" value="1"/>
</dbReference>
<feature type="compositionally biased region" description="Polar residues" evidence="3">
    <location>
        <begin position="264"/>
        <end position="288"/>
    </location>
</feature>
<comment type="caution">
    <text evidence="5">The sequence shown here is derived from an EMBL/GenBank/DDBJ whole genome shotgun (WGS) entry which is preliminary data.</text>
</comment>
<dbReference type="InterPro" id="IPR036397">
    <property type="entry name" value="RNaseH_sf"/>
</dbReference>
<feature type="domain" description="Integrase catalytic" evidence="4">
    <location>
        <begin position="564"/>
        <end position="680"/>
    </location>
</feature>
<dbReference type="InterPro" id="IPR012337">
    <property type="entry name" value="RNaseH-like_sf"/>
</dbReference>
<proteinExistence type="predicted"/>
<dbReference type="InterPro" id="IPR054722">
    <property type="entry name" value="PolX-like_BBD"/>
</dbReference>
<keyword evidence="1" id="KW-0378">Hydrolase</keyword>
<accession>A0ABQ5IJE7</accession>
<evidence type="ECO:0000313" key="6">
    <source>
        <dbReference type="Proteomes" id="UP001151760"/>
    </source>
</evidence>
<evidence type="ECO:0000256" key="2">
    <source>
        <dbReference type="SAM" id="Coils"/>
    </source>
</evidence>
<dbReference type="InterPro" id="IPR039537">
    <property type="entry name" value="Retrotran_Ty1/copia-like"/>
</dbReference>
<sequence length="680" mass="77506">MEILVKTCLMPLALKTQNDSFAFVHELKQEMHADLKYVESLDDEIDELKSDKAEFSNMYDMLLQKCECDCLAQKLSEQTEFVSKEIYTELLRSFAKLEKHSISLEIALQQCQEQLKNDTVCKEKASNVFRKEREQYFEIQDLKAQLQDKNIAICELKKLIEKCKGKFVETKFDKPSVVRQPNAQRIPKPSVLGKPTPFSDSLERKHFSKTKSVPKTNVSEGLSKPVTTQNLPQTARKTVSNTNVIKPCMYRIDTRTTQTRAPQLPQTYKNTNPCMSTSTRVTHKTSVSRPMPRSTQMKDKAVPNTSQVKFNDSSKSRTSNVNAVCATCEKCVFNLNHDACVYKFLNDVNARTKKPNVVPISTRKPKSQANKSVATHPKKTVASESTVQNSKSYYRMLYEKTSKAWKWWIEQQCPSGYKWVVQLILFIVDSGCTKYMNCNLTLFCNFVEKYLGTVRIGNDQFAPILGYGDLVPGNITINRVYYVEGLNHNLFSVGQFCDADLEVAFRKSTCFVRDLQGNDLLTDNRGSDLYTISLQETTSSTPICLMAKASPTQACKAKRSSFKTKTVPSSKGRLNLLHMDLCGPMRVTSINGKKYILVIVDDYSRYTWTLFLRSKDETPEVLKDFLKMIQRNLQAPVISVRTDRGTEFLNKTLNAFFKEEGIEHQTSTPRTPEQNGVVER</sequence>
<feature type="region of interest" description="Disordered" evidence="3">
    <location>
        <begin position="661"/>
        <end position="680"/>
    </location>
</feature>